<gene>
    <name evidence="1" type="ORF">SAMN05216219_1487</name>
</gene>
<name>A0A1I5AIG1_9MICO</name>
<sequence length="92" mass="10132">MGEARFVKRDVGKLDAQLEAADLGQILVTTPEQTAYDLLTRPTLGTTPQEAHAAVENLRPQVGPARFRALVAKKRRKAAVHEFGQTLGREPR</sequence>
<keyword evidence="2" id="KW-1185">Reference proteome</keyword>
<dbReference type="STRING" id="995034.SAMN05216219_1487"/>
<evidence type="ECO:0000313" key="1">
    <source>
        <dbReference type="EMBL" id="SFN62217.1"/>
    </source>
</evidence>
<accession>A0A1I5AIG1</accession>
<protein>
    <submittedName>
        <fullName evidence="1">Uncharacterized protein</fullName>
    </submittedName>
</protein>
<proteinExistence type="predicted"/>
<evidence type="ECO:0000313" key="2">
    <source>
        <dbReference type="Proteomes" id="UP000198867"/>
    </source>
</evidence>
<reference evidence="2" key="1">
    <citation type="submission" date="2016-10" db="EMBL/GenBank/DDBJ databases">
        <authorList>
            <person name="Varghese N."/>
            <person name="Submissions S."/>
        </authorList>
    </citation>
    <scope>NUCLEOTIDE SEQUENCE [LARGE SCALE GENOMIC DNA]</scope>
    <source>
        <strain evidence="2">CGMCC 1.11101</strain>
    </source>
</reference>
<dbReference type="EMBL" id="FOVM01000003">
    <property type="protein sequence ID" value="SFN62217.1"/>
    <property type="molecule type" value="Genomic_DNA"/>
</dbReference>
<dbReference type="AlphaFoldDB" id="A0A1I5AIG1"/>
<dbReference type="Proteomes" id="UP000198867">
    <property type="component" value="Unassembled WGS sequence"/>
</dbReference>
<dbReference type="OrthoDB" id="5055735at2"/>
<organism evidence="1 2">
    <name type="scientific">Mycetocola miduiensis</name>
    <dbReference type="NCBI Taxonomy" id="995034"/>
    <lineage>
        <taxon>Bacteria</taxon>
        <taxon>Bacillati</taxon>
        <taxon>Actinomycetota</taxon>
        <taxon>Actinomycetes</taxon>
        <taxon>Micrococcales</taxon>
        <taxon>Microbacteriaceae</taxon>
        <taxon>Mycetocola</taxon>
    </lineage>
</organism>